<accession>A0ABR0DYE9</accession>
<dbReference type="Pfam" id="PF14087">
    <property type="entry name" value="DUF4267"/>
    <property type="match status" value="1"/>
</dbReference>
<comment type="caution">
    <text evidence="2">The sequence shown here is derived from an EMBL/GenBank/DDBJ whole genome shotgun (WGS) entry which is preliminary data.</text>
</comment>
<dbReference type="Proteomes" id="UP001305779">
    <property type="component" value="Unassembled WGS sequence"/>
</dbReference>
<gene>
    <name evidence="2" type="ORF">PRZ48_014480</name>
</gene>
<proteinExistence type="predicted"/>
<organism evidence="2 3">
    <name type="scientific">Zasmidium cellare</name>
    <name type="common">Wine cellar mold</name>
    <name type="synonym">Racodium cellare</name>
    <dbReference type="NCBI Taxonomy" id="395010"/>
    <lineage>
        <taxon>Eukaryota</taxon>
        <taxon>Fungi</taxon>
        <taxon>Dikarya</taxon>
        <taxon>Ascomycota</taxon>
        <taxon>Pezizomycotina</taxon>
        <taxon>Dothideomycetes</taxon>
        <taxon>Dothideomycetidae</taxon>
        <taxon>Mycosphaerellales</taxon>
        <taxon>Mycosphaerellaceae</taxon>
        <taxon>Zasmidium</taxon>
    </lineage>
</organism>
<dbReference type="EMBL" id="JAXOVC010000014">
    <property type="protein sequence ID" value="KAK4494182.1"/>
    <property type="molecule type" value="Genomic_DNA"/>
</dbReference>
<keyword evidence="1" id="KW-0472">Membrane</keyword>
<evidence type="ECO:0000256" key="1">
    <source>
        <dbReference type="SAM" id="Phobius"/>
    </source>
</evidence>
<name>A0ABR0DYE9_ZASCE</name>
<evidence type="ECO:0000313" key="2">
    <source>
        <dbReference type="EMBL" id="KAK4494182.1"/>
    </source>
</evidence>
<feature type="transmembrane region" description="Helical" evidence="1">
    <location>
        <begin position="60"/>
        <end position="80"/>
    </location>
</feature>
<protein>
    <submittedName>
        <fullName evidence="2">Uncharacterized protein</fullName>
    </submittedName>
</protein>
<dbReference type="InterPro" id="IPR025363">
    <property type="entry name" value="DUF4267"/>
</dbReference>
<evidence type="ECO:0000313" key="3">
    <source>
        <dbReference type="Proteomes" id="UP001305779"/>
    </source>
</evidence>
<sequence>MSPALLSSQSTLLFNIAGAGSLFPLSLGLIGLVNPANGFKTFGFGEPSTPEAKKLGTNLMLFWISRDLYMAAGAFAAWYFNERKTLGAMYLAGCGVALCDGIMSRRQIGKDAWKHVM</sequence>
<feature type="transmembrane region" description="Helical" evidence="1">
    <location>
        <begin position="12"/>
        <end position="33"/>
    </location>
</feature>
<keyword evidence="1" id="KW-0812">Transmembrane</keyword>
<keyword evidence="1" id="KW-1133">Transmembrane helix</keyword>
<reference evidence="2 3" key="1">
    <citation type="journal article" date="2023" name="G3 (Bethesda)">
        <title>A chromosome-level genome assembly of Zasmidium syzygii isolated from banana leaves.</title>
        <authorList>
            <person name="van Westerhoven A.C."/>
            <person name="Mehrabi R."/>
            <person name="Talebi R."/>
            <person name="Steentjes M.B.F."/>
            <person name="Corcolon B."/>
            <person name="Chong P.A."/>
            <person name="Kema G.H.J."/>
            <person name="Seidl M.F."/>
        </authorList>
    </citation>
    <scope>NUCLEOTIDE SEQUENCE [LARGE SCALE GENOMIC DNA]</scope>
    <source>
        <strain evidence="2 3">P124</strain>
    </source>
</reference>
<keyword evidence="3" id="KW-1185">Reference proteome</keyword>